<evidence type="ECO:0000259" key="3">
    <source>
        <dbReference type="PROSITE" id="PS50041"/>
    </source>
</evidence>
<dbReference type="OrthoDB" id="538816at2759"/>
<feature type="region of interest" description="Disordered" evidence="1">
    <location>
        <begin position="36"/>
        <end position="64"/>
    </location>
</feature>
<dbReference type="EMBL" id="CADEPI010000140">
    <property type="protein sequence ID" value="CAB3377172.1"/>
    <property type="molecule type" value="Genomic_DNA"/>
</dbReference>
<feature type="chain" id="PRO_5035764869" description="C-type lectin domain-containing protein" evidence="2">
    <location>
        <begin position="27"/>
        <end position="968"/>
    </location>
</feature>
<comment type="caution">
    <text evidence="4">The sequence shown here is derived from an EMBL/GenBank/DDBJ whole genome shotgun (WGS) entry which is preliminary data.</text>
</comment>
<dbReference type="SUPFAM" id="SSF47565">
    <property type="entry name" value="Insect pheromone/odorant-binding proteins"/>
    <property type="match status" value="1"/>
</dbReference>
<evidence type="ECO:0000256" key="1">
    <source>
        <dbReference type="SAM" id="MobiDB-lite"/>
    </source>
</evidence>
<dbReference type="InterPro" id="IPR036728">
    <property type="entry name" value="PBP_GOBP_sf"/>
</dbReference>
<dbReference type="AlphaFoldDB" id="A0A8S1D273"/>
<evidence type="ECO:0000256" key="2">
    <source>
        <dbReference type="SAM" id="SignalP"/>
    </source>
</evidence>
<sequence length="968" mass="111475">MVVAKRLFIQVLFLLSLLVIVAEVWGATTRRRKTTTKTLKKRIRKSTTTTTAKPTTTGPKTESPNRYCRNYNRIKKNVLDTALHEDFIIGKRASTTELLDVRDRPFGTYNKKGFRLYFDSFDKVEYVRAVEACLYRKLQLLALDTPEEINDSYFGNRSLEYDLVHIYDKEPDMEFLWTSAVPCSKSDPLNKATNSCSSVTWCSNNVETRLNYSLNLDQLSRPYCMIYRRSTKQLAPMNCSFKALFLCESACSKPKCPSQNECRKDESLFEVIGGKTYLKKDHENRGVWELTNYGFFYYLGEKLVNWKENWMTCCSLGLKPLALTDWLMFHFDRPNSPLQGVVYWSAMTRAGCPLHFENCLHNASQSLSIDIICGIRKGGSCVAVSIRDPISKEVFGTSMAVKTTVCASKLLLGCQGTEKTFEIRNDASNCDLPECAGLPDCIMEDEFSVKQPLRVLLAPWRFGKWHTCCDNSILELKDEYGTWDEAYKRCCSIGMDLLSVHNPAKQYCLGNPYNNWYTNQAGYLPFRTEAWTAGRDIEACRGQLRWCTGYLNDYLKNDLTWKKGHDPRFANNSCVYIDFGDPVGPSLALADCSIKKQIICEAPMGVSFKSAMHYYPCMRNFRVKESDAKKIWNTGDLSRTNYAAKRMIQCLAEHIGLVYNSTKINEHVYLQMMSRMFYPLNAIDSMENSIQDQIAWLSSFEALHGEKKILNFKVDMKNDVLDDYYATHFDRAAEMIIKLYECRGIKKMNDETFAFDFLVCLLQSKEMDRFWKVYDFKFERASVIPADHELNSKCFAFYNFLKNTSLCIPPNYLHTLNDSGPLLTLGPINIKRFNTSSFTACLERRGSLPYAETKQEFEMIYFYIRSVAPTLTIIWDQGYYDKFYNKFMWCRSDFGPSSPIAQIPIPVAVNATTKQDFVMLVSLPGAKPNLHAVAATEQLKYQTDVFCRFQKYVVNECLANERAKKWEY</sequence>
<protein>
    <recommendedName>
        <fullName evidence="3">C-type lectin domain-containing protein</fullName>
    </recommendedName>
</protein>
<dbReference type="InterPro" id="IPR016186">
    <property type="entry name" value="C-type_lectin-like/link_sf"/>
</dbReference>
<dbReference type="InterPro" id="IPR016187">
    <property type="entry name" value="CTDL_fold"/>
</dbReference>
<dbReference type="Gene3D" id="1.10.238.20">
    <property type="entry name" value="Pheromone/general odorant binding protein domain"/>
    <property type="match status" value="1"/>
</dbReference>
<feature type="domain" description="C-type lectin" evidence="3">
    <location>
        <begin position="482"/>
        <end position="601"/>
    </location>
</feature>
<evidence type="ECO:0000313" key="4">
    <source>
        <dbReference type="EMBL" id="CAB3377172.1"/>
    </source>
</evidence>
<dbReference type="CDD" id="cd00037">
    <property type="entry name" value="CLECT"/>
    <property type="match status" value="1"/>
</dbReference>
<feature type="signal peptide" evidence="2">
    <location>
        <begin position="1"/>
        <end position="26"/>
    </location>
</feature>
<accession>A0A8S1D273</accession>
<proteinExistence type="predicted"/>
<keyword evidence="5" id="KW-1185">Reference proteome</keyword>
<gene>
    <name evidence="4" type="ORF">CLODIP_2_CD12388</name>
</gene>
<evidence type="ECO:0000313" key="5">
    <source>
        <dbReference type="Proteomes" id="UP000494165"/>
    </source>
</evidence>
<organism evidence="4 5">
    <name type="scientific">Cloeon dipterum</name>
    <dbReference type="NCBI Taxonomy" id="197152"/>
    <lineage>
        <taxon>Eukaryota</taxon>
        <taxon>Metazoa</taxon>
        <taxon>Ecdysozoa</taxon>
        <taxon>Arthropoda</taxon>
        <taxon>Hexapoda</taxon>
        <taxon>Insecta</taxon>
        <taxon>Pterygota</taxon>
        <taxon>Palaeoptera</taxon>
        <taxon>Ephemeroptera</taxon>
        <taxon>Pisciforma</taxon>
        <taxon>Baetidae</taxon>
        <taxon>Cloeon</taxon>
    </lineage>
</organism>
<keyword evidence="2" id="KW-0732">Signal</keyword>
<feature type="compositionally biased region" description="Basic residues" evidence="1">
    <location>
        <begin position="36"/>
        <end position="45"/>
    </location>
</feature>
<dbReference type="PROSITE" id="PS50041">
    <property type="entry name" value="C_TYPE_LECTIN_2"/>
    <property type="match status" value="1"/>
</dbReference>
<name>A0A8S1D273_9INSE</name>
<dbReference type="GO" id="GO:0005549">
    <property type="term" value="F:odorant binding"/>
    <property type="evidence" value="ECO:0007669"/>
    <property type="project" value="InterPro"/>
</dbReference>
<dbReference type="SUPFAM" id="SSF56436">
    <property type="entry name" value="C-type lectin-like"/>
    <property type="match status" value="1"/>
</dbReference>
<dbReference type="Gene3D" id="3.10.100.10">
    <property type="entry name" value="Mannose-Binding Protein A, subunit A"/>
    <property type="match status" value="1"/>
</dbReference>
<dbReference type="InterPro" id="IPR001304">
    <property type="entry name" value="C-type_lectin-like"/>
</dbReference>
<feature type="compositionally biased region" description="Low complexity" evidence="1">
    <location>
        <begin position="46"/>
        <end position="61"/>
    </location>
</feature>
<reference evidence="4 5" key="1">
    <citation type="submission" date="2020-04" db="EMBL/GenBank/DDBJ databases">
        <authorList>
            <person name="Alioto T."/>
            <person name="Alioto T."/>
            <person name="Gomez Garrido J."/>
        </authorList>
    </citation>
    <scope>NUCLEOTIDE SEQUENCE [LARGE SCALE GENOMIC DNA]</scope>
</reference>
<dbReference type="Proteomes" id="UP000494165">
    <property type="component" value="Unassembled WGS sequence"/>
</dbReference>